<organism evidence="3 4">
    <name type="scientific">Paramecium sonneborni</name>
    <dbReference type="NCBI Taxonomy" id="65129"/>
    <lineage>
        <taxon>Eukaryota</taxon>
        <taxon>Sar</taxon>
        <taxon>Alveolata</taxon>
        <taxon>Ciliophora</taxon>
        <taxon>Intramacronucleata</taxon>
        <taxon>Oligohymenophorea</taxon>
        <taxon>Peniculida</taxon>
        <taxon>Parameciidae</taxon>
        <taxon>Paramecium</taxon>
    </lineage>
</organism>
<gene>
    <name evidence="3" type="ORF">PSON_ATCC_30995.1.T0010281</name>
</gene>
<protein>
    <recommendedName>
        <fullName evidence="5">AB hydrolase-1 domain-containing protein</fullName>
    </recommendedName>
</protein>
<comment type="caution">
    <text evidence="3">The sequence shown here is derived from an EMBL/GenBank/DDBJ whole genome shotgun (WGS) entry which is preliminary data.</text>
</comment>
<name>A0A8S1JYJ6_9CILI</name>
<evidence type="ECO:0000256" key="1">
    <source>
        <dbReference type="ARBA" id="ARBA00008645"/>
    </source>
</evidence>
<evidence type="ECO:0000313" key="3">
    <source>
        <dbReference type="EMBL" id="CAD8045780.1"/>
    </source>
</evidence>
<keyword evidence="4" id="KW-1185">Reference proteome</keyword>
<accession>A0A8S1JYJ6</accession>
<reference evidence="3" key="1">
    <citation type="submission" date="2021-01" db="EMBL/GenBank/DDBJ databases">
        <authorList>
            <consortium name="Genoscope - CEA"/>
            <person name="William W."/>
        </authorList>
    </citation>
    <scope>NUCLEOTIDE SEQUENCE</scope>
</reference>
<evidence type="ECO:0000256" key="2">
    <source>
        <dbReference type="ARBA" id="ARBA00022801"/>
    </source>
</evidence>
<dbReference type="PANTHER" id="PTHR46118">
    <property type="entry name" value="PROTEIN ABHD11"/>
    <property type="match status" value="1"/>
</dbReference>
<evidence type="ECO:0008006" key="5">
    <source>
        <dbReference type="Google" id="ProtNLM"/>
    </source>
</evidence>
<dbReference type="GO" id="GO:0052689">
    <property type="term" value="F:carboxylic ester hydrolase activity"/>
    <property type="evidence" value="ECO:0007669"/>
    <property type="project" value="TreeGrafter"/>
</dbReference>
<evidence type="ECO:0000313" key="4">
    <source>
        <dbReference type="Proteomes" id="UP000692954"/>
    </source>
</evidence>
<proteinExistence type="inferred from homology"/>
<keyword evidence="2" id="KW-0378">Hydrolase</keyword>
<dbReference type="PANTHER" id="PTHR46118:SF4">
    <property type="entry name" value="PROTEIN ABHD11"/>
    <property type="match status" value="1"/>
</dbReference>
<dbReference type="Proteomes" id="UP000692954">
    <property type="component" value="Unassembled WGS sequence"/>
</dbReference>
<dbReference type="EMBL" id="CAJJDN010000001">
    <property type="protein sequence ID" value="CAD8045780.1"/>
    <property type="molecule type" value="Genomic_DNA"/>
</dbReference>
<sequence length="370" mass="43376">MYRFQQLWKFSTLQFHKGVSEYQNVSQNVVLRGVTLKGRYNDLPNLLFFPEACDPVENWIPFFSDPNNQILDYRNVHILSPRNFGTSDKHFSFDVEDLANDVVRYMYYNKITMATLAGHGFGAKVALAAGCYHPERTTGVFCIDYSPMDQRYHEAFTEFRGFIKKLSEINTKEMTKSQIESFLKENIECVKWRSIFSDNLVKLPSGQWDWKFALKFLHENVSFNKADSLAFWPVKAGLYTGRAHFAFPEFSRWVHLGTNTLPMLKVCPQVRGFGHDVHSVQGDNNTLNHWIYEFQNQSFVFASRFTKFLSMYDGVHLLLKDRTEVGKEFVPSIIYSKKDPNHVYSDYSPAHYYHNWRFNNVYKNLDVQNK</sequence>
<dbReference type="OrthoDB" id="8119704at2759"/>
<comment type="similarity">
    <text evidence="1">Belongs to the AB hydrolase superfamily.</text>
</comment>
<dbReference type="AlphaFoldDB" id="A0A8S1JYJ6"/>